<evidence type="ECO:0000256" key="1">
    <source>
        <dbReference type="SAM" id="MobiDB-lite"/>
    </source>
</evidence>
<sequence>MSVLLARTAALAARPVAGVMAPRGPLWLLGPRTAAGGARVIVPPSVTGFAAAGQLVPAALCAAVAGRAPAGSRSPARQAVRRAPVNAGSR</sequence>
<protein>
    <submittedName>
        <fullName evidence="2">Uncharacterized protein</fullName>
    </submittedName>
</protein>
<name>A0A7W7PY95_9ACTN</name>
<organism evidence="2 3">
    <name type="scientific">Streptomyces griseomycini</name>
    <dbReference type="NCBI Taxonomy" id="66895"/>
    <lineage>
        <taxon>Bacteria</taxon>
        <taxon>Bacillati</taxon>
        <taxon>Actinomycetota</taxon>
        <taxon>Actinomycetes</taxon>
        <taxon>Kitasatosporales</taxon>
        <taxon>Streptomycetaceae</taxon>
        <taxon>Streptomyces</taxon>
    </lineage>
</organism>
<keyword evidence="3" id="KW-1185">Reference proteome</keyword>
<reference evidence="2 3" key="1">
    <citation type="submission" date="2020-08" db="EMBL/GenBank/DDBJ databases">
        <title>Genomic Encyclopedia of Type Strains, Phase III (KMG-III): the genomes of soil and plant-associated and newly described type strains.</title>
        <authorList>
            <person name="Whitman W."/>
        </authorList>
    </citation>
    <scope>NUCLEOTIDE SEQUENCE [LARGE SCALE GENOMIC DNA]</scope>
    <source>
        <strain evidence="2 3">CECT 3273</strain>
    </source>
</reference>
<dbReference type="Proteomes" id="UP000579523">
    <property type="component" value="Unassembled WGS sequence"/>
</dbReference>
<gene>
    <name evidence="2" type="ORF">FHS37_007643</name>
</gene>
<dbReference type="EMBL" id="JACHJI010000033">
    <property type="protein sequence ID" value="MBB4903546.1"/>
    <property type="molecule type" value="Genomic_DNA"/>
</dbReference>
<proteinExistence type="predicted"/>
<dbReference type="RefSeq" id="WP_184829669.1">
    <property type="nucleotide sequence ID" value="NZ_BMTK01000047.1"/>
</dbReference>
<evidence type="ECO:0000313" key="3">
    <source>
        <dbReference type="Proteomes" id="UP000579523"/>
    </source>
</evidence>
<comment type="caution">
    <text evidence="2">The sequence shown here is derived from an EMBL/GenBank/DDBJ whole genome shotgun (WGS) entry which is preliminary data.</text>
</comment>
<accession>A0A7W7PY95</accession>
<evidence type="ECO:0000313" key="2">
    <source>
        <dbReference type="EMBL" id="MBB4903546.1"/>
    </source>
</evidence>
<feature type="region of interest" description="Disordered" evidence="1">
    <location>
        <begin position="67"/>
        <end position="90"/>
    </location>
</feature>
<dbReference type="AlphaFoldDB" id="A0A7W7PY95"/>